<evidence type="ECO:0000313" key="1">
    <source>
        <dbReference type="EMBL" id="THX15133.1"/>
    </source>
</evidence>
<dbReference type="EMBL" id="QZAS01000006">
    <property type="protein sequence ID" value="THX15133.1"/>
    <property type="molecule type" value="Genomic_DNA"/>
</dbReference>
<accession>A0A4S9D4P2</accession>
<organism evidence="1">
    <name type="scientific">Aureobasidium pullulans</name>
    <name type="common">Black yeast</name>
    <name type="synonym">Pullularia pullulans</name>
    <dbReference type="NCBI Taxonomy" id="5580"/>
    <lineage>
        <taxon>Eukaryota</taxon>
        <taxon>Fungi</taxon>
        <taxon>Dikarya</taxon>
        <taxon>Ascomycota</taxon>
        <taxon>Pezizomycotina</taxon>
        <taxon>Dothideomycetes</taxon>
        <taxon>Dothideomycetidae</taxon>
        <taxon>Dothideales</taxon>
        <taxon>Saccotheciaceae</taxon>
        <taxon>Aureobasidium</taxon>
    </lineage>
</organism>
<gene>
    <name evidence="1" type="ORF">D6D13_02526</name>
</gene>
<dbReference type="AlphaFoldDB" id="A0A4S9D4P2"/>
<proteinExistence type="predicted"/>
<name>A0A4S9D4P2_AURPU</name>
<comment type="caution">
    <text evidence="1">The sequence shown here is derived from an EMBL/GenBank/DDBJ whole genome shotgun (WGS) entry which is preliminary data.</text>
</comment>
<sequence length="328" mass="36966">MASTIESLADDCIVSPRDAVRREALKYFSSDPGRDSLANNIGLHHQARKVLSTEPMTVEELSRVSLGTFCRNTLNDVTQAYLQTMEVKPICEFSEYDSPLAIGKELLDLGDRTELTHVVHKADLFMSGRHGGFRPYNKPVNFLEQSILAAGILPEEALDKKLAMAKSIKDEEISLYGNVSAELSRLGDGLPEMYVQDHFDLLLLCCGMSREFEYEKREICGKLYYYSDANKRAYDILEGIGVQPFYLFEAFGNYEWSLHNRAKDLSDRGLSLLEGIWPSETALDRKVQRYVVCHFLFLNASPVKDFAFLKKAVERECNSAESAEGLSA</sequence>
<protein>
    <submittedName>
        <fullName evidence="1">Uncharacterized protein</fullName>
    </submittedName>
</protein>
<reference evidence="1" key="1">
    <citation type="submission" date="2018-10" db="EMBL/GenBank/DDBJ databases">
        <title>Fifty Aureobasidium pullulans genomes reveal a recombining polyextremotolerant generalist.</title>
        <authorList>
            <person name="Gostincar C."/>
            <person name="Turk M."/>
            <person name="Zajc J."/>
            <person name="Gunde-Cimerman N."/>
        </authorList>
    </citation>
    <scope>NUCLEOTIDE SEQUENCE [LARGE SCALE GENOMIC DNA]</scope>
    <source>
        <strain evidence="1">EXF-10085</strain>
    </source>
</reference>